<dbReference type="eggNOG" id="KOG0616">
    <property type="taxonomic scope" value="Eukaryota"/>
</dbReference>
<evidence type="ECO:0000256" key="2">
    <source>
        <dbReference type="ARBA" id="ARBA00022679"/>
    </source>
</evidence>
<dbReference type="RefSeq" id="XP_001458206.1">
    <property type="nucleotide sequence ID" value="XM_001458169.1"/>
</dbReference>
<dbReference type="PANTHER" id="PTHR24353:SF37">
    <property type="entry name" value="CAMP-DEPENDENT PROTEIN KINASE CATALYTIC SUBUNIT PRKX"/>
    <property type="match status" value="1"/>
</dbReference>
<gene>
    <name evidence="6" type="ORF">GSPATT00003674001</name>
</gene>
<evidence type="ECO:0000256" key="3">
    <source>
        <dbReference type="ARBA" id="ARBA00022741"/>
    </source>
</evidence>
<dbReference type="OrthoDB" id="447103at2759"/>
<dbReference type="Gene3D" id="1.10.510.10">
    <property type="entry name" value="Transferase(Phosphotransferase) domain 1"/>
    <property type="match status" value="1"/>
</dbReference>
<dbReference type="SUPFAM" id="SSF56112">
    <property type="entry name" value="Protein kinase-like (PK-like)"/>
    <property type="match status" value="1"/>
</dbReference>
<keyword evidence="3" id="KW-0547">Nucleotide-binding</keyword>
<keyword evidence="2" id="KW-0808">Transferase</keyword>
<evidence type="ECO:0000313" key="7">
    <source>
        <dbReference type="Proteomes" id="UP000000600"/>
    </source>
</evidence>
<evidence type="ECO:0000256" key="5">
    <source>
        <dbReference type="ARBA" id="ARBA00022840"/>
    </source>
</evidence>
<keyword evidence="4" id="KW-0418">Kinase</keyword>
<dbReference type="HOGENOM" id="CLU_1424033_0_0_1"/>
<name>A0E692_PARTE</name>
<protein>
    <recommendedName>
        <fullName evidence="8">Protein kinase domain-containing protein</fullName>
    </recommendedName>
</protein>
<dbReference type="EMBL" id="CT868660">
    <property type="protein sequence ID" value="CAK90809.1"/>
    <property type="molecule type" value="Genomic_DNA"/>
</dbReference>
<dbReference type="GO" id="GO:0007189">
    <property type="term" value="P:adenylate cyclase-activating G protein-coupled receptor signaling pathway"/>
    <property type="evidence" value="ECO:0000318"/>
    <property type="project" value="GO_Central"/>
</dbReference>
<dbReference type="KEGG" id="ptm:GSPATT00003674001"/>
<dbReference type="GeneID" id="5043991"/>
<evidence type="ECO:0008006" key="8">
    <source>
        <dbReference type="Google" id="ProtNLM"/>
    </source>
</evidence>
<evidence type="ECO:0000313" key="6">
    <source>
        <dbReference type="EMBL" id="CAK90809.1"/>
    </source>
</evidence>
<dbReference type="PANTHER" id="PTHR24353">
    <property type="entry name" value="CYCLIC NUCLEOTIDE-DEPENDENT PROTEIN KINASE"/>
    <property type="match status" value="1"/>
</dbReference>
<dbReference type="InParanoid" id="A0E692"/>
<dbReference type="AlphaFoldDB" id="A0E692"/>
<dbReference type="STRING" id="5888.A0E692"/>
<organism evidence="6 7">
    <name type="scientific">Paramecium tetraurelia</name>
    <dbReference type="NCBI Taxonomy" id="5888"/>
    <lineage>
        <taxon>Eukaryota</taxon>
        <taxon>Sar</taxon>
        <taxon>Alveolata</taxon>
        <taxon>Ciliophora</taxon>
        <taxon>Intramacronucleata</taxon>
        <taxon>Oligohymenophorea</taxon>
        <taxon>Peniculida</taxon>
        <taxon>Parameciidae</taxon>
        <taxon>Paramecium</taxon>
    </lineage>
</organism>
<keyword evidence="7" id="KW-1185">Reference proteome</keyword>
<dbReference type="GO" id="GO:0005524">
    <property type="term" value="F:ATP binding"/>
    <property type="evidence" value="ECO:0007669"/>
    <property type="project" value="UniProtKB-KW"/>
</dbReference>
<keyword evidence="5" id="KW-0067">ATP-binding</keyword>
<keyword evidence="1" id="KW-0723">Serine/threonine-protein kinase</keyword>
<sequence>MLSLIKMKEFSISFRNKCQGRKFDNDAAVQGYYIKIRFYAAQVVLFLEYLHSNRILYRSLNSQHLMIGSDDYLRQIVFILQYYTKEKEQLHLQGIQSILLQKFQIIQDTHSPLIGGHWELRPFERGEDDLFDLLRKIQYGQYKMHNYFSKQIINSLSKNLIYNLLQVKPWDRVGNLRGGINDIQNHMVQEY</sequence>
<accession>A0E692</accession>
<proteinExistence type="predicted"/>
<reference evidence="6 7" key="1">
    <citation type="journal article" date="2006" name="Nature">
        <title>Global trends of whole-genome duplications revealed by the ciliate Paramecium tetraurelia.</title>
        <authorList>
            <consortium name="Genoscope"/>
            <person name="Aury J.-M."/>
            <person name="Jaillon O."/>
            <person name="Duret L."/>
            <person name="Noel B."/>
            <person name="Jubin C."/>
            <person name="Porcel B.M."/>
            <person name="Segurens B."/>
            <person name="Daubin V."/>
            <person name="Anthouard V."/>
            <person name="Aiach N."/>
            <person name="Arnaiz O."/>
            <person name="Billaut A."/>
            <person name="Beisson J."/>
            <person name="Blanc I."/>
            <person name="Bouhouche K."/>
            <person name="Camara F."/>
            <person name="Duharcourt S."/>
            <person name="Guigo R."/>
            <person name="Gogendeau D."/>
            <person name="Katinka M."/>
            <person name="Keller A.-M."/>
            <person name="Kissmehl R."/>
            <person name="Klotz C."/>
            <person name="Koll F."/>
            <person name="Le Moue A."/>
            <person name="Lepere C."/>
            <person name="Malinsky S."/>
            <person name="Nowacki M."/>
            <person name="Nowak J.K."/>
            <person name="Plattner H."/>
            <person name="Poulain J."/>
            <person name="Ruiz F."/>
            <person name="Serrano V."/>
            <person name="Zagulski M."/>
            <person name="Dessen P."/>
            <person name="Betermier M."/>
            <person name="Weissenbach J."/>
            <person name="Scarpelli C."/>
            <person name="Schachter V."/>
            <person name="Sperling L."/>
            <person name="Meyer E."/>
            <person name="Cohen J."/>
            <person name="Wincker P."/>
        </authorList>
    </citation>
    <scope>NUCLEOTIDE SEQUENCE [LARGE SCALE GENOMIC DNA]</scope>
    <source>
        <strain evidence="6 7">Stock d4-2</strain>
    </source>
</reference>
<dbReference type="InterPro" id="IPR011009">
    <property type="entry name" value="Kinase-like_dom_sf"/>
</dbReference>
<dbReference type="Proteomes" id="UP000000600">
    <property type="component" value="Unassembled WGS sequence"/>
</dbReference>
<evidence type="ECO:0000256" key="4">
    <source>
        <dbReference type="ARBA" id="ARBA00022777"/>
    </source>
</evidence>
<dbReference type="GO" id="GO:0005952">
    <property type="term" value="C:cAMP-dependent protein kinase complex"/>
    <property type="evidence" value="ECO:0000318"/>
    <property type="project" value="GO_Central"/>
</dbReference>
<dbReference type="GO" id="GO:0004691">
    <property type="term" value="F:cAMP-dependent protein kinase activity"/>
    <property type="evidence" value="ECO:0000318"/>
    <property type="project" value="GO_Central"/>
</dbReference>
<evidence type="ECO:0000256" key="1">
    <source>
        <dbReference type="ARBA" id="ARBA00022527"/>
    </source>
</evidence>